<comment type="caution">
    <text evidence="1">The sequence shown here is derived from an EMBL/GenBank/DDBJ whole genome shotgun (WGS) entry which is preliminary data.</text>
</comment>
<protein>
    <submittedName>
        <fullName evidence="1">Uncharacterized protein</fullName>
    </submittedName>
</protein>
<sequence length="189" mass="22064">MTKHTSIFLTFLIFSILIACNQKTSEKKVTNQPILESVDYHKIIDLIMENHSETEIKLYNFDIKYKGQKNGETLNDFKYVINNTDSKSQSELLKKLISKQDSFVFNKSKLNSKTTEFLNPKETKNNDKIIYVFNSFLANDLHDSIVANISVLYTNEKYGGVKGGWEEIAFFSKENDNWKTDKRIEFIEY</sequence>
<dbReference type="Proteomes" id="UP001647509">
    <property type="component" value="Unassembled WGS sequence"/>
</dbReference>
<gene>
    <name evidence="1" type="ORF">KO493_04830</name>
</gene>
<dbReference type="EMBL" id="JAHKPD010000010">
    <property type="protein sequence ID" value="MBU2950018.1"/>
    <property type="molecule type" value="Genomic_DNA"/>
</dbReference>
<proteinExistence type="predicted"/>
<evidence type="ECO:0000313" key="2">
    <source>
        <dbReference type="Proteomes" id="UP001647509"/>
    </source>
</evidence>
<name>A0ACC5U6Y5_9FLAO</name>
<accession>A0ACC5U6Y5</accession>
<reference evidence="1" key="1">
    <citation type="submission" date="2021-05" db="EMBL/GenBank/DDBJ databases">
        <title>Draft genomes of bacteria isolated from model marine particles.</title>
        <authorList>
            <person name="Datta M.S."/>
            <person name="Schwartzman J.A."/>
            <person name="Enke T.N."/>
            <person name="Saavedra J."/>
            <person name="Cermak N."/>
            <person name="Cordero O.X."/>
        </authorList>
    </citation>
    <scope>NUCLEOTIDE SEQUENCE</scope>
    <source>
        <strain evidence="1">I2M19</strain>
    </source>
</reference>
<keyword evidence="2" id="KW-1185">Reference proteome</keyword>
<evidence type="ECO:0000313" key="1">
    <source>
        <dbReference type="EMBL" id="MBU2950018.1"/>
    </source>
</evidence>
<organism evidence="1 2">
    <name type="scientific">Pseudotamlana agarivorans</name>
    <dbReference type="NCBI Taxonomy" id="481183"/>
    <lineage>
        <taxon>Bacteria</taxon>
        <taxon>Pseudomonadati</taxon>
        <taxon>Bacteroidota</taxon>
        <taxon>Flavobacteriia</taxon>
        <taxon>Flavobacteriales</taxon>
        <taxon>Flavobacteriaceae</taxon>
        <taxon>Pseudotamlana</taxon>
    </lineage>
</organism>